<dbReference type="InterPro" id="IPR013328">
    <property type="entry name" value="6PGD_dom2"/>
</dbReference>
<name>A0ABY9T586_BREBE</name>
<keyword evidence="3" id="KW-1185">Reference proteome</keyword>
<dbReference type="InterPro" id="IPR048666">
    <property type="entry name" value="RedAm-like_C"/>
</dbReference>
<evidence type="ECO:0000313" key="3">
    <source>
        <dbReference type="Proteomes" id="UP001256827"/>
    </source>
</evidence>
<gene>
    <name evidence="2" type="ORF">RGB73_23120</name>
</gene>
<dbReference type="Pfam" id="PF21761">
    <property type="entry name" value="RedAm-like_C"/>
    <property type="match status" value="1"/>
</dbReference>
<sequence>MEHVIQALKNNGIDVSVLSVAKAIAQLAIDAGYGNEGFPRQAELLRTTPM</sequence>
<protein>
    <recommendedName>
        <fullName evidence="1">NADPH-dependent reductive aminase-like C-terminal domain-containing protein</fullName>
    </recommendedName>
</protein>
<dbReference type="Proteomes" id="UP001256827">
    <property type="component" value="Chromosome"/>
</dbReference>
<evidence type="ECO:0000259" key="1">
    <source>
        <dbReference type="Pfam" id="PF21761"/>
    </source>
</evidence>
<dbReference type="EMBL" id="CP134050">
    <property type="protein sequence ID" value="WNC13558.1"/>
    <property type="molecule type" value="Genomic_DNA"/>
</dbReference>
<organism evidence="2 3">
    <name type="scientific">Brevibacillus brevis</name>
    <name type="common">Bacillus brevis</name>
    <dbReference type="NCBI Taxonomy" id="1393"/>
    <lineage>
        <taxon>Bacteria</taxon>
        <taxon>Bacillati</taxon>
        <taxon>Bacillota</taxon>
        <taxon>Bacilli</taxon>
        <taxon>Bacillales</taxon>
        <taxon>Paenibacillaceae</taxon>
        <taxon>Brevibacillus</taxon>
    </lineage>
</organism>
<reference evidence="2 3" key="1">
    <citation type="submission" date="2023-09" db="EMBL/GenBank/DDBJ databases">
        <title>Complete Genome and Methylome dissection of Bacillus brevis NEB573 original source of BbsI restriction endonuclease.</title>
        <authorList>
            <person name="Fomenkov A."/>
            <person name="Roberts R.D."/>
        </authorList>
    </citation>
    <scope>NUCLEOTIDE SEQUENCE [LARGE SCALE GENOMIC DNA]</scope>
    <source>
        <strain evidence="2 3">NEB573</strain>
    </source>
</reference>
<feature type="domain" description="NADPH-dependent reductive aminase-like C-terminal" evidence="1">
    <location>
        <begin position="1"/>
        <end position="46"/>
    </location>
</feature>
<proteinExistence type="predicted"/>
<dbReference type="Gene3D" id="1.10.1040.10">
    <property type="entry name" value="N-(1-d-carboxylethyl)-l-norvaline Dehydrogenase, domain 2"/>
    <property type="match status" value="1"/>
</dbReference>
<accession>A0ABY9T586</accession>
<dbReference type="RefSeq" id="WP_310765101.1">
    <property type="nucleotide sequence ID" value="NZ_CP134050.1"/>
</dbReference>
<evidence type="ECO:0000313" key="2">
    <source>
        <dbReference type="EMBL" id="WNC13558.1"/>
    </source>
</evidence>